<feature type="non-terminal residue" evidence="2">
    <location>
        <position position="1"/>
    </location>
</feature>
<accession>K1UEM4</accession>
<gene>
    <name evidence="2" type="ORF">OBE_04131</name>
</gene>
<evidence type="ECO:0000313" key="2">
    <source>
        <dbReference type="EMBL" id="EKC69961.1"/>
    </source>
</evidence>
<sequence length="38" mass="4523">KEAERKEPEVKKDGKKPQQKNGQTVHRQPKKKPKTKER</sequence>
<name>K1UEM4_9ZZZZ</name>
<proteinExistence type="predicted"/>
<feature type="compositionally biased region" description="Basic and acidic residues" evidence="1">
    <location>
        <begin position="1"/>
        <end position="16"/>
    </location>
</feature>
<evidence type="ECO:0000256" key="1">
    <source>
        <dbReference type="SAM" id="MobiDB-lite"/>
    </source>
</evidence>
<comment type="caution">
    <text evidence="2">The sequence shown here is derived from an EMBL/GenBank/DDBJ whole genome shotgun (WGS) entry which is preliminary data.</text>
</comment>
<feature type="compositionally biased region" description="Basic residues" evidence="1">
    <location>
        <begin position="27"/>
        <end position="38"/>
    </location>
</feature>
<organism evidence="2">
    <name type="scientific">human gut metagenome</name>
    <dbReference type="NCBI Taxonomy" id="408170"/>
    <lineage>
        <taxon>unclassified sequences</taxon>
        <taxon>metagenomes</taxon>
        <taxon>organismal metagenomes</taxon>
    </lineage>
</organism>
<dbReference type="AlphaFoldDB" id="K1UEM4"/>
<reference evidence="2" key="1">
    <citation type="journal article" date="2013" name="Environ. Microbiol.">
        <title>Microbiota from the distal guts of lean and obese adolescents exhibit partial functional redundancy besides clear differences in community structure.</title>
        <authorList>
            <person name="Ferrer M."/>
            <person name="Ruiz A."/>
            <person name="Lanza F."/>
            <person name="Haange S.B."/>
            <person name="Oberbach A."/>
            <person name="Till H."/>
            <person name="Bargiela R."/>
            <person name="Campoy C."/>
            <person name="Segura M.T."/>
            <person name="Richter M."/>
            <person name="von Bergen M."/>
            <person name="Seifert J."/>
            <person name="Suarez A."/>
        </authorList>
    </citation>
    <scope>NUCLEOTIDE SEQUENCE</scope>
</reference>
<protein>
    <submittedName>
        <fullName evidence="2">Uncharacterized protein</fullName>
    </submittedName>
</protein>
<feature type="region of interest" description="Disordered" evidence="1">
    <location>
        <begin position="1"/>
        <end position="38"/>
    </location>
</feature>
<dbReference type="EMBL" id="AJWZ01002805">
    <property type="protein sequence ID" value="EKC69961.1"/>
    <property type="molecule type" value="Genomic_DNA"/>
</dbReference>